<keyword evidence="2" id="KW-1185">Reference proteome</keyword>
<accession>A0AAV1JRK5</accession>
<dbReference type="AlphaFoldDB" id="A0AAV1JRK5"/>
<dbReference type="EMBL" id="CAVLEF010000132">
    <property type="protein sequence ID" value="CAK1551962.1"/>
    <property type="molecule type" value="Genomic_DNA"/>
</dbReference>
<organism evidence="1 2">
    <name type="scientific">Leptosia nina</name>
    <dbReference type="NCBI Taxonomy" id="320188"/>
    <lineage>
        <taxon>Eukaryota</taxon>
        <taxon>Metazoa</taxon>
        <taxon>Ecdysozoa</taxon>
        <taxon>Arthropoda</taxon>
        <taxon>Hexapoda</taxon>
        <taxon>Insecta</taxon>
        <taxon>Pterygota</taxon>
        <taxon>Neoptera</taxon>
        <taxon>Endopterygota</taxon>
        <taxon>Lepidoptera</taxon>
        <taxon>Glossata</taxon>
        <taxon>Ditrysia</taxon>
        <taxon>Papilionoidea</taxon>
        <taxon>Pieridae</taxon>
        <taxon>Pierinae</taxon>
        <taxon>Leptosia</taxon>
    </lineage>
</organism>
<comment type="caution">
    <text evidence="1">The sequence shown here is derived from an EMBL/GenBank/DDBJ whole genome shotgun (WGS) entry which is preliminary data.</text>
</comment>
<proteinExistence type="predicted"/>
<evidence type="ECO:0000313" key="1">
    <source>
        <dbReference type="EMBL" id="CAK1551962.1"/>
    </source>
</evidence>
<evidence type="ECO:0000313" key="2">
    <source>
        <dbReference type="Proteomes" id="UP001497472"/>
    </source>
</evidence>
<name>A0AAV1JRK5_9NEOP</name>
<sequence length="111" mass="13114">MNCLTPKSRRRKEERDIPPYYTVQPPYNPEYMYENFESKTSFYFPGGIRYTVHHTLDREEDVDGRGVRRSLYEGVNQPVSARVLLVCIARRATHMRLRIVVCFLLSIVCKL</sequence>
<protein>
    <submittedName>
        <fullName evidence="1">Uncharacterized protein</fullName>
    </submittedName>
</protein>
<gene>
    <name evidence="1" type="ORF">LNINA_LOCUS11053</name>
</gene>
<dbReference type="Proteomes" id="UP001497472">
    <property type="component" value="Unassembled WGS sequence"/>
</dbReference>
<reference evidence="1 2" key="1">
    <citation type="submission" date="2023-11" db="EMBL/GenBank/DDBJ databases">
        <authorList>
            <person name="Okamura Y."/>
        </authorList>
    </citation>
    <scope>NUCLEOTIDE SEQUENCE [LARGE SCALE GENOMIC DNA]</scope>
</reference>